<dbReference type="STRING" id="1088818.A0A2I0AS21"/>
<name>A0A2I0AS21_9ASPA</name>
<feature type="transmembrane region" description="Helical" evidence="3">
    <location>
        <begin position="646"/>
        <end position="668"/>
    </location>
</feature>
<dbReference type="Proteomes" id="UP000236161">
    <property type="component" value="Unassembled WGS sequence"/>
</dbReference>
<evidence type="ECO:0000256" key="1">
    <source>
        <dbReference type="SAM" id="Coils"/>
    </source>
</evidence>
<keyword evidence="3" id="KW-0812">Transmembrane</keyword>
<dbReference type="Pfam" id="PF04842">
    <property type="entry name" value="DUF639"/>
    <property type="match status" value="1"/>
</dbReference>
<gene>
    <name evidence="4" type="ORF">AXF42_Ash013857</name>
</gene>
<keyword evidence="5" id="KW-1185">Reference proteome</keyword>
<evidence type="ECO:0000313" key="4">
    <source>
        <dbReference type="EMBL" id="PKA58351.1"/>
    </source>
</evidence>
<sequence>MLLHLPPLCSPSSPCSYLPPRFRFFAASRPPDRRVLPKLPLDLLVSASTGNGGGGGWKLADINPDAVQQRLNSLLLKAQTLLTVVAPPLVKKGLGRKPELERELHVMDQEMFLESEMTVNRRMPHGYLSFAAALSIEQFGRMNGLTGRKMQKIFRMLAPDSIRNDARSLVEYCCFRYLSRDSFDFHPNLKEPAFQRLIFITMLAWELPYCEVDGLQISVDKSSLQNRVSENAFVRIASAIAGVTDTSTSHYLFRALVGDENGLTFSLWITYISELVKIHERRKSYHLESTLLPTEQLLCISNSQRRPVLKWEDNVVWPGNLTLTDSALYFQGIGLKGYKEPIRLDLTVQGSRVDKAKVGPFGSKVFDSAVSVSSGSKQATWVLEFVDFGGELRRDVWNALISEIISLYEFIREYGPDEEDTSIHHVYGAHKGGRRAVSSAANSIARLQSLQYIRKLSEDPAKLVQFSYLKNAPYGDVVLQTLAVNFWGGPLIKKFEQAGNRAAQWSRPSDDVSSCSEHIFDLDGSVYLRKWMKDSKWASSSSVAFWKNSLIKQGIVLGKNLVVGDLNLIERAALTCKAKSQLVEKTQATIDAAMIKGIPSNIDLFKELVLPFTMLARTIDKLRRWEEPISTLSFLAVSYTVIFRNLLPYVLPMTLVIGAATMLLLKALKEQGRLGRSFSKVTICDQPPSNTIQMIVAVKEAMSDLENRLQKLNISLLKLRTIVLAGQPEFTTEVALLLLGAAAVLFLVPFKYIVSVLILDFFTRELEFRREMVMKFTCFVREKWAAVHAAPVVILPYQSEVGTPEDDRNEGTRNKSHGSQSS</sequence>
<feature type="transmembrane region" description="Helical" evidence="3">
    <location>
        <begin position="734"/>
        <end position="762"/>
    </location>
</feature>
<dbReference type="EMBL" id="KZ451953">
    <property type="protein sequence ID" value="PKA58351.1"/>
    <property type="molecule type" value="Genomic_DNA"/>
</dbReference>
<evidence type="ECO:0000256" key="2">
    <source>
        <dbReference type="SAM" id="MobiDB-lite"/>
    </source>
</evidence>
<feature type="coiled-coil region" evidence="1">
    <location>
        <begin position="695"/>
        <end position="722"/>
    </location>
</feature>
<evidence type="ECO:0000313" key="5">
    <source>
        <dbReference type="Proteomes" id="UP000236161"/>
    </source>
</evidence>
<dbReference type="InterPro" id="IPR006927">
    <property type="entry name" value="DUF639"/>
</dbReference>
<feature type="region of interest" description="Disordered" evidence="2">
    <location>
        <begin position="801"/>
        <end position="822"/>
    </location>
</feature>
<proteinExistence type="predicted"/>
<reference evidence="4 5" key="1">
    <citation type="journal article" date="2017" name="Nature">
        <title>The Apostasia genome and the evolution of orchids.</title>
        <authorList>
            <person name="Zhang G.Q."/>
            <person name="Liu K.W."/>
            <person name="Li Z."/>
            <person name="Lohaus R."/>
            <person name="Hsiao Y.Y."/>
            <person name="Niu S.C."/>
            <person name="Wang J.Y."/>
            <person name="Lin Y.C."/>
            <person name="Xu Q."/>
            <person name="Chen L.J."/>
            <person name="Yoshida K."/>
            <person name="Fujiwara S."/>
            <person name="Wang Z.W."/>
            <person name="Zhang Y.Q."/>
            <person name="Mitsuda N."/>
            <person name="Wang M."/>
            <person name="Liu G.H."/>
            <person name="Pecoraro L."/>
            <person name="Huang H.X."/>
            <person name="Xiao X.J."/>
            <person name="Lin M."/>
            <person name="Wu X.Y."/>
            <person name="Wu W.L."/>
            <person name="Chen Y.Y."/>
            <person name="Chang S.B."/>
            <person name="Sakamoto S."/>
            <person name="Ohme-Takagi M."/>
            <person name="Yagi M."/>
            <person name="Zeng S.J."/>
            <person name="Shen C.Y."/>
            <person name="Yeh C.M."/>
            <person name="Luo Y.B."/>
            <person name="Tsai W.C."/>
            <person name="Van de Peer Y."/>
            <person name="Liu Z.J."/>
        </authorList>
    </citation>
    <scope>NUCLEOTIDE SEQUENCE [LARGE SCALE GENOMIC DNA]</scope>
    <source>
        <strain evidence="5">cv. Shenzhen</strain>
        <tissue evidence="4">Stem</tissue>
    </source>
</reference>
<evidence type="ECO:0000256" key="3">
    <source>
        <dbReference type="SAM" id="Phobius"/>
    </source>
</evidence>
<organism evidence="4 5">
    <name type="scientific">Apostasia shenzhenica</name>
    <dbReference type="NCBI Taxonomy" id="1088818"/>
    <lineage>
        <taxon>Eukaryota</taxon>
        <taxon>Viridiplantae</taxon>
        <taxon>Streptophyta</taxon>
        <taxon>Embryophyta</taxon>
        <taxon>Tracheophyta</taxon>
        <taxon>Spermatophyta</taxon>
        <taxon>Magnoliopsida</taxon>
        <taxon>Liliopsida</taxon>
        <taxon>Asparagales</taxon>
        <taxon>Orchidaceae</taxon>
        <taxon>Apostasioideae</taxon>
        <taxon>Apostasia</taxon>
    </lineage>
</organism>
<keyword evidence="1" id="KW-0175">Coiled coil</keyword>
<dbReference type="PANTHER" id="PTHR31860">
    <property type="entry name" value="HEAT-INDUCIBLE TRANSCRIPTION REPRESSOR (DUF639)-RELATED"/>
    <property type="match status" value="1"/>
</dbReference>
<keyword evidence="3" id="KW-0472">Membrane</keyword>
<dbReference type="OrthoDB" id="634852at2759"/>
<dbReference type="PANTHER" id="PTHR31860:SF3">
    <property type="entry name" value="PROTEIN, PUTATIVE (DUF639)-RELATED"/>
    <property type="match status" value="1"/>
</dbReference>
<protein>
    <submittedName>
        <fullName evidence="4">Uncharacterized protein</fullName>
    </submittedName>
</protein>
<keyword evidence="3" id="KW-1133">Transmembrane helix</keyword>
<accession>A0A2I0AS21</accession>
<dbReference type="AlphaFoldDB" id="A0A2I0AS21"/>